<evidence type="ECO:0008006" key="5">
    <source>
        <dbReference type="Google" id="ProtNLM"/>
    </source>
</evidence>
<dbReference type="InterPro" id="IPR010872">
    <property type="entry name" value="MDMPI_C-term_domain"/>
</dbReference>
<dbReference type="SUPFAM" id="SSF109854">
    <property type="entry name" value="DinB/YfiT-like putative metalloenzymes"/>
    <property type="match status" value="1"/>
</dbReference>
<dbReference type="NCBIfam" id="TIGR03083">
    <property type="entry name" value="maleylpyruvate isomerase family mycothiol-dependent enzyme"/>
    <property type="match status" value="1"/>
</dbReference>
<protein>
    <recommendedName>
        <fullName evidence="5">Maleylpyruvate isomerase family mycothiol-dependent enzyme</fullName>
    </recommendedName>
</protein>
<name>A0A4Q2EHF9_9ACTN</name>
<reference evidence="3 4" key="1">
    <citation type="submission" date="2018-01" db="EMBL/GenBank/DDBJ databases">
        <title>Lactibacter flavus gen. nov., sp. nov., a novel bacterium of the family Propionibacteriaceae isolated from raw milk and dairy products.</title>
        <authorList>
            <person name="Wenning M."/>
            <person name="Breitenwieser F."/>
            <person name="Huptas C."/>
            <person name="von Neubeck M."/>
            <person name="Busse H.-J."/>
            <person name="Scherer S."/>
        </authorList>
    </citation>
    <scope>NUCLEOTIDE SEQUENCE [LARGE SCALE GENOMIC DNA]</scope>
    <source>
        <strain evidence="3 4">VG341</strain>
    </source>
</reference>
<dbReference type="InterPro" id="IPR034660">
    <property type="entry name" value="DinB/YfiT-like"/>
</dbReference>
<sequence>MIEVQDVRDMGEALGNAGAVLRANAGSAGLNAPVPTCAGWSVADLVAHTGQVHRWAAAQLAHRPLQPEAEVLAEAALVPDLLDWLDDGLVDLLNVLATTPADAEGPFFLPGAPRLRDAWLRRMVHETSVHAIDAMAARLGREVTASQVWLSPSLAADGVDEFLTGFLARDAPLRADSPRRVRFDATDVQRSWLVRFDADAVVTTRLDAEEPADVVVTGTARELYLQVWNRGEGGASTDPQWWATWRSAVRVL</sequence>
<evidence type="ECO:0000313" key="3">
    <source>
        <dbReference type="EMBL" id="RXW32106.1"/>
    </source>
</evidence>
<dbReference type="GO" id="GO:0046872">
    <property type="term" value="F:metal ion binding"/>
    <property type="evidence" value="ECO:0007669"/>
    <property type="project" value="InterPro"/>
</dbReference>
<dbReference type="OrthoDB" id="3671213at2"/>
<keyword evidence="4" id="KW-1185">Reference proteome</keyword>
<feature type="domain" description="MDMPI C-terminal" evidence="1">
    <location>
        <begin position="154"/>
        <end position="236"/>
    </location>
</feature>
<comment type="caution">
    <text evidence="3">The sequence shown here is derived from an EMBL/GenBank/DDBJ whole genome shotgun (WGS) entry which is preliminary data.</text>
</comment>
<proteinExistence type="predicted"/>
<evidence type="ECO:0000259" key="1">
    <source>
        <dbReference type="Pfam" id="PF07398"/>
    </source>
</evidence>
<dbReference type="Pfam" id="PF07398">
    <property type="entry name" value="MDMPI_C"/>
    <property type="match status" value="1"/>
</dbReference>
<dbReference type="InterPro" id="IPR017517">
    <property type="entry name" value="Maleyloyr_isom"/>
</dbReference>
<evidence type="ECO:0000313" key="4">
    <source>
        <dbReference type="Proteomes" id="UP000290624"/>
    </source>
</evidence>
<accession>A0A4Q2EHF9</accession>
<dbReference type="EMBL" id="PPCV01000005">
    <property type="protein sequence ID" value="RXW32106.1"/>
    <property type="molecule type" value="Genomic_DNA"/>
</dbReference>
<dbReference type="GO" id="GO:0005886">
    <property type="term" value="C:plasma membrane"/>
    <property type="evidence" value="ECO:0007669"/>
    <property type="project" value="TreeGrafter"/>
</dbReference>
<dbReference type="PANTHER" id="PTHR40758">
    <property type="entry name" value="CONSERVED PROTEIN"/>
    <property type="match status" value="1"/>
</dbReference>
<dbReference type="RefSeq" id="WP_129458845.1">
    <property type="nucleotide sequence ID" value="NZ_PPCV01000005.1"/>
</dbReference>
<dbReference type="InterPro" id="IPR024344">
    <property type="entry name" value="MDMPI_metal-binding"/>
</dbReference>
<organism evidence="3 4">
    <name type="scientific">Propioniciclava flava</name>
    <dbReference type="NCBI Taxonomy" id="2072026"/>
    <lineage>
        <taxon>Bacteria</taxon>
        <taxon>Bacillati</taxon>
        <taxon>Actinomycetota</taxon>
        <taxon>Actinomycetes</taxon>
        <taxon>Propionibacteriales</taxon>
        <taxon>Propionibacteriaceae</taxon>
        <taxon>Propioniciclava</taxon>
    </lineage>
</organism>
<dbReference type="Pfam" id="PF11716">
    <property type="entry name" value="MDMPI_N"/>
    <property type="match status" value="1"/>
</dbReference>
<feature type="domain" description="Mycothiol-dependent maleylpyruvate isomerase metal-binding" evidence="2">
    <location>
        <begin position="16"/>
        <end position="134"/>
    </location>
</feature>
<dbReference type="Proteomes" id="UP000290624">
    <property type="component" value="Unassembled WGS sequence"/>
</dbReference>
<dbReference type="PANTHER" id="PTHR40758:SF1">
    <property type="entry name" value="CONSERVED PROTEIN"/>
    <property type="match status" value="1"/>
</dbReference>
<dbReference type="AlphaFoldDB" id="A0A4Q2EHF9"/>
<evidence type="ECO:0000259" key="2">
    <source>
        <dbReference type="Pfam" id="PF11716"/>
    </source>
</evidence>
<gene>
    <name evidence="3" type="ORF">C1706_08680</name>
</gene>